<feature type="compositionally biased region" description="Basic residues" evidence="1">
    <location>
        <begin position="452"/>
        <end position="461"/>
    </location>
</feature>
<feature type="compositionally biased region" description="Basic and acidic residues" evidence="1">
    <location>
        <begin position="430"/>
        <end position="442"/>
    </location>
</feature>
<sequence length="511" mass="58430">MQDQDECKVTVHSNAHKLLFGDDGNDQVQEIPSKPPLVSKESEINKRKHRAPQVQKAPKQSSYSQQFVEKKTYGTPSKAKKFSPAPIPVTKPSLGPPAMKKVKQFIPEDSLSHQQIIQSSVNPLPSLSEPVEQHAHINMSNYNYHQQNTREKFSQPHERKKANFEHDRRSNISNVSNNIIPSRERLHRNDSASSSGVNHSMNTNKGYVKMTPAPAFGTQSVPQELYSHHSEANYQQPAQRIQDVRQKVPENCQNKAKKKKRGDSESILNQYSHNLPPTQIEYQSGIGEIPPPIYDPGQDTLRKKVQAKPLPGNGDLKELEDCFDEIRNGNDISENNKENFGYNKEPGYAYQNQKDTSKRKSTYKPYSLKEYKEKPNDPKFYRMGGLGANIGTEEWEKKNSKLQAMRQFASKVKITNKATNSNPPKRKKEPTKEKSKREKALEFAKNVPKPKIPPKKQKIVKQKTDLDRFEDGLMGGLDDIPEEPKYSELDELNQKHEHFVNEVNDIKKLFM</sequence>
<feature type="region of interest" description="Disordered" evidence="1">
    <location>
        <begin position="330"/>
        <end position="363"/>
    </location>
</feature>
<dbReference type="EMBL" id="CAMPGE010006242">
    <property type="protein sequence ID" value="CAI2365087.1"/>
    <property type="molecule type" value="Genomic_DNA"/>
</dbReference>
<feature type="compositionally biased region" description="Polar residues" evidence="1">
    <location>
        <begin position="58"/>
        <end position="67"/>
    </location>
</feature>
<dbReference type="PANTHER" id="PTHR14726:SF1">
    <property type="entry name" value="JHY PROTEIN HOMOLOG"/>
    <property type="match status" value="1"/>
</dbReference>
<name>A0AAD1XAV9_EUPCR</name>
<feature type="region of interest" description="Disordered" evidence="1">
    <location>
        <begin position="414"/>
        <end position="482"/>
    </location>
</feature>
<dbReference type="AlphaFoldDB" id="A0AAD1XAV9"/>
<comment type="caution">
    <text evidence="2">The sequence shown here is derived from an EMBL/GenBank/DDBJ whole genome shotgun (WGS) entry which is preliminary data.</text>
</comment>
<protein>
    <submittedName>
        <fullName evidence="2">Uncharacterized protein</fullName>
    </submittedName>
</protein>
<organism evidence="2 3">
    <name type="scientific">Euplotes crassus</name>
    <dbReference type="NCBI Taxonomy" id="5936"/>
    <lineage>
        <taxon>Eukaryota</taxon>
        <taxon>Sar</taxon>
        <taxon>Alveolata</taxon>
        <taxon>Ciliophora</taxon>
        <taxon>Intramacronucleata</taxon>
        <taxon>Spirotrichea</taxon>
        <taxon>Hypotrichia</taxon>
        <taxon>Euplotida</taxon>
        <taxon>Euplotidae</taxon>
        <taxon>Moneuplotes</taxon>
    </lineage>
</organism>
<keyword evidence="3" id="KW-1185">Reference proteome</keyword>
<accession>A0AAD1XAV9</accession>
<evidence type="ECO:0000313" key="3">
    <source>
        <dbReference type="Proteomes" id="UP001295684"/>
    </source>
</evidence>
<evidence type="ECO:0000256" key="1">
    <source>
        <dbReference type="SAM" id="MobiDB-lite"/>
    </source>
</evidence>
<dbReference type="PANTHER" id="PTHR14726">
    <property type="entry name" value="JHY PROTEIN HOMOLOG"/>
    <property type="match status" value="1"/>
</dbReference>
<gene>
    <name evidence="2" type="ORF">ECRASSUSDP1_LOCUS6437</name>
</gene>
<dbReference type="Proteomes" id="UP001295684">
    <property type="component" value="Unassembled WGS sequence"/>
</dbReference>
<evidence type="ECO:0000313" key="2">
    <source>
        <dbReference type="EMBL" id="CAI2365087.1"/>
    </source>
</evidence>
<reference evidence="2" key="1">
    <citation type="submission" date="2023-07" db="EMBL/GenBank/DDBJ databases">
        <authorList>
            <consortium name="AG Swart"/>
            <person name="Singh M."/>
            <person name="Singh A."/>
            <person name="Seah K."/>
            <person name="Emmerich C."/>
        </authorList>
    </citation>
    <scope>NUCLEOTIDE SEQUENCE</scope>
    <source>
        <strain evidence="2">DP1</strain>
    </source>
</reference>
<feature type="compositionally biased region" description="Basic and acidic residues" evidence="1">
    <location>
        <begin position="462"/>
        <end position="471"/>
    </location>
</feature>
<dbReference type="Pfam" id="PF15261">
    <property type="entry name" value="JHY"/>
    <property type="match status" value="1"/>
</dbReference>
<feature type="region of interest" description="Disordered" evidence="1">
    <location>
        <begin position="18"/>
        <end position="98"/>
    </location>
</feature>
<proteinExistence type="predicted"/>
<dbReference type="GO" id="GO:0035082">
    <property type="term" value="P:axoneme assembly"/>
    <property type="evidence" value="ECO:0007669"/>
    <property type="project" value="TreeGrafter"/>
</dbReference>
<dbReference type="InterPro" id="IPR027968">
    <property type="entry name" value="JHY"/>
</dbReference>